<dbReference type="Gene3D" id="3.40.50.150">
    <property type="entry name" value="Vaccinia Virus protein VP39"/>
    <property type="match status" value="1"/>
</dbReference>
<evidence type="ECO:0008006" key="3">
    <source>
        <dbReference type="Google" id="ProtNLM"/>
    </source>
</evidence>
<dbReference type="AlphaFoldDB" id="A0A9W6LED3"/>
<proteinExistence type="predicted"/>
<organism evidence="1 2">
    <name type="scientific">Geobacter hydrogenophilus</name>
    <dbReference type="NCBI Taxonomy" id="40983"/>
    <lineage>
        <taxon>Bacteria</taxon>
        <taxon>Pseudomonadati</taxon>
        <taxon>Thermodesulfobacteriota</taxon>
        <taxon>Desulfuromonadia</taxon>
        <taxon>Geobacterales</taxon>
        <taxon>Geobacteraceae</taxon>
        <taxon>Geobacter</taxon>
    </lineage>
</organism>
<accession>A0A9W6LED3</accession>
<dbReference type="PANTHER" id="PTHR43861">
    <property type="entry name" value="TRANS-ACONITATE 2-METHYLTRANSFERASE-RELATED"/>
    <property type="match status" value="1"/>
</dbReference>
<gene>
    <name evidence="1" type="ORF">GHYDROH2_28920</name>
</gene>
<dbReference type="Proteomes" id="UP001144352">
    <property type="component" value="Unassembled WGS sequence"/>
</dbReference>
<dbReference type="SUPFAM" id="SSF53335">
    <property type="entry name" value="S-adenosyl-L-methionine-dependent methyltransferases"/>
    <property type="match status" value="1"/>
</dbReference>
<dbReference type="EMBL" id="BSDS01000002">
    <property type="protein sequence ID" value="GLI39391.1"/>
    <property type="molecule type" value="Genomic_DNA"/>
</dbReference>
<comment type="caution">
    <text evidence="1">The sequence shown here is derived from an EMBL/GenBank/DDBJ whole genome shotgun (WGS) entry which is preliminary data.</text>
</comment>
<dbReference type="CDD" id="cd02440">
    <property type="entry name" value="AdoMet_MTases"/>
    <property type="match status" value="1"/>
</dbReference>
<evidence type="ECO:0000313" key="2">
    <source>
        <dbReference type="Proteomes" id="UP001144352"/>
    </source>
</evidence>
<dbReference type="InterPro" id="IPR029063">
    <property type="entry name" value="SAM-dependent_MTases_sf"/>
</dbReference>
<reference evidence="1" key="1">
    <citation type="submission" date="2022-12" db="EMBL/GenBank/DDBJ databases">
        <title>Reference genome sequencing for broad-spectrum identification of bacterial and archaeal isolates by mass spectrometry.</title>
        <authorList>
            <person name="Sekiguchi Y."/>
            <person name="Tourlousse D.M."/>
        </authorList>
    </citation>
    <scope>NUCLEOTIDE SEQUENCE</scope>
    <source>
        <strain evidence="1">H2</strain>
    </source>
</reference>
<keyword evidence="2" id="KW-1185">Reference proteome</keyword>
<name>A0A9W6LED3_9BACT</name>
<evidence type="ECO:0000313" key="1">
    <source>
        <dbReference type="EMBL" id="GLI39391.1"/>
    </source>
</evidence>
<protein>
    <recommendedName>
        <fullName evidence="3">SAM-dependent methyltransferase</fullName>
    </recommendedName>
</protein>
<sequence>MKSIAPYGAYDHARCEECGYESFRSPAAAIAAHLYENDTDYCDDLTVASTHEDLILWHHRNAVDFLQSRYPSGNAAVLDVGCFNGFFVKKLLSLGFDAHGIDFNTKAVAYGQQALGLGSRVSSLSVDQCIARGMRFDVITLFEVLEHVPEVRPFLEKVLKLLKDDGVIIISTPNNNMCWRPPLDYPPHHLSRFTIASLNACLSGLGMKSLYAAEQMSTYELVRHYLGTFFRAKDRSSLRGGEFKCERITTGLRRGMNRLRGTANLLLTPLDKGLHRLGIRYISQIIVAGR</sequence>
<dbReference type="Pfam" id="PF13489">
    <property type="entry name" value="Methyltransf_23"/>
    <property type="match status" value="1"/>
</dbReference>
<dbReference type="RefSeq" id="WP_246551718.1">
    <property type="nucleotide sequence ID" value="NZ_BSDS01000002.1"/>
</dbReference>
<dbReference type="PANTHER" id="PTHR43861:SF6">
    <property type="entry name" value="METHYLTRANSFERASE TYPE 11"/>
    <property type="match status" value="1"/>
</dbReference>